<reference evidence="2" key="1">
    <citation type="submission" date="2013-10" db="EMBL/GenBank/DDBJ databases">
        <title>Genome sequencing of Onchocerca volvulus.</title>
        <authorList>
            <person name="Cotton J."/>
            <person name="Tsai J."/>
            <person name="Stanley E."/>
            <person name="Tracey A."/>
            <person name="Holroyd N."/>
            <person name="Lustigman S."/>
            <person name="Berriman M."/>
        </authorList>
    </citation>
    <scope>NUCLEOTIDE SEQUENCE</scope>
</reference>
<protein>
    <submittedName>
        <fullName evidence="1">Uncharacterized protein</fullName>
    </submittedName>
</protein>
<organism evidence="1 2">
    <name type="scientific">Onchocerca volvulus</name>
    <dbReference type="NCBI Taxonomy" id="6282"/>
    <lineage>
        <taxon>Eukaryota</taxon>
        <taxon>Metazoa</taxon>
        <taxon>Ecdysozoa</taxon>
        <taxon>Nematoda</taxon>
        <taxon>Chromadorea</taxon>
        <taxon>Rhabditida</taxon>
        <taxon>Spirurina</taxon>
        <taxon>Spiruromorpha</taxon>
        <taxon>Filarioidea</taxon>
        <taxon>Onchocercidae</taxon>
        <taxon>Onchocerca</taxon>
    </lineage>
</organism>
<evidence type="ECO:0000313" key="1">
    <source>
        <dbReference type="EnsemblMetazoa" id="OVOC11804.1"/>
    </source>
</evidence>
<dbReference type="Proteomes" id="UP000024404">
    <property type="component" value="Unassembled WGS sequence"/>
</dbReference>
<dbReference type="AlphaFoldDB" id="A0A8R1TLI7"/>
<reference evidence="1" key="2">
    <citation type="submission" date="2022-06" db="UniProtKB">
        <authorList>
            <consortium name="EnsemblMetazoa"/>
        </authorList>
    </citation>
    <scope>IDENTIFICATION</scope>
</reference>
<accession>A0A8R1TLI7</accession>
<dbReference type="EMBL" id="CMVM020000016">
    <property type="status" value="NOT_ANNOTATED_CDS"/>
    <property type="molecule type" value="Genomic_DNA"/>
</dbReference>
<evidence type="ECO:0000313" key="2">
    <source>
        <dbReference type="Proteomes" id="UP000024404"/>
    </source>
</evidence>
<proteinExistence type="predicted"/>
<sequence>MQSRNVLEARYHKFRLLLQGAIDAIKVENLPQIPSNEPVLQEISKLLQHAFKNPIISVPISTSYQNFQQQPKGGTAFIQRKCSVLLASDIDSFDSFSRSTVSAHTLNYAALSPVAEPEAKSFLSKNEEKIIHPVENVFKTFELVEQQRHSGIVVPSPDLLCSSSDDESHSLKDFVVNDSNHVFFTGLFVRGPKHGDVYETQLYLRENMRHDAFFPL</sequence>
<keyword evidence="2" id="KW-1185">Reference proteome</keyword>
<name>A0A8R1TLI7_ONCVO</name>
<dbReference type="EnsemblMetazoa" id="OVOC11804.1">
    <property type="protein sequence ID" value="OVOC11804.1"/>
    <property type="gene ID" value="WBGene00248613"/>
</dbReference>